<dbReference type="GO" id="GO:0005634">
    <property type="term" value="C:nucleus"/>
    <property type="evidence" value="ECO:0007669"/>
    <property type="project" value="TreeGrafter"/>
</dbReference>
<gene>
    <name evidence="5 6" type="primary">LOC111593002</name>
</gene>
<dbReference type="GO" id="GO:0004865">
    <property type="term" value="F:protein serine/threonine phosphatase inhibitor activity"/>
    <property type="evidence" value="ECO:0007669"/>
    <property type="project" value="InterPro"/>
</dbReference>
<dbReference type="KEGG" id="dhe:111593002"/>
<dbReference type="OrthoDB" id="307488at2759"/>
<accession>A0A6J1LDM1</accession>
<proteinExistence type="predicted"/>
<protein>
    <recommendedName>
        <fullName evidence="1">E3 ubiquitin-protein ligase PPP1R11</fullName>
    </recommendedName>
    <alternativeName>
        <fullName evidence="2">Protein phosphatase 1 regulatory subunit 11</fullName>
    </alternativeName>
</protein>
<evidence type="ECO:0000256" key="2">
    <source>
        <dbReference type="ARBA" id="ARBA00031039"/>
    </source>
</evidence>
<evidence type="ECO:0000313" key="4">
    <source>
        <dbReference type="Proteomes" id="UP000504633"/>
    </source>
</evidence>
<dbReference type="InterPro" id="IPR011107">
    <property type="entry name" value="PPI_Ypi1"/>
</dbReference>
<dbReference type="GeneID" id="111593002"/>
<keyword evidence="4" id="KW-1185">Reference proteome</keyword>
<dbReference type="PANTHER" id="PTHR20835:SF0">
    <property type="entry name" value="E3 UBIQUITIN-PROTEIN LIGASE PPP1R11"/>
    <property type="match status" value="1"/>
</dbReference>
<name>A0A6J1LDM1_DROHY</name>
<organism evidence="4 6">
    <name type="scientific">Drosophila hydei</name>
    <name type="common">Fruit fly</name>
    <dbReference type="NCBI Taxonomy" id="7224"/>
    <lineage>
        <taxon>Eukaryota</taxon>
        <taxon>Metazoa</taxon>
        <taxon>Ecdysozoa</taxon>
        <taxon>Arthropoda</taxon>
        <taxon>Hexapoda</taxon>
        <taxon>Insecta</taxon>
        <taxon>Pterygota</taxon>
        <taxon>Neoptera</taxon>
        <taxon>Endopterygota</taxon>
        <taxon>Diptera</taxon>
        <taxon>Brachycera</taxon>
        <taxon>Muscomorpha</taxon>
        <taxon>Ephydroidea</taxon>
        <taxon>Drosophilidae</taxon>
        <taxon>Drosophila</taxon>
    </lineage>
</organism>
<evidence type="ECO:0000256" key="3">
    <source>
        <dbReference type="SAM" id="MobiDB-lite"/>
    </source>
</evidence>
<dbReference type="RefSeq" id="XP_023161296.1">
    <property type="nucleotide sequence ID" value="XM_023305528.2"/>
</dbReference>
<feature type="region of interest" description="Disordered" evidence="3">
    <location>
        <begin position="1"/>
        <end position="37"/>
    </location>
</feature>
<sequence>MEEQPPRPISIERDSSGIIGNGSDVASGSSGTAAAMADDRPGVSGVHLLLMCLDTERHVTFQEGVIDNEGMNRRKSKCCCIYRKPHDFGESSSSSDDECEHCCGHPEVRLRNRLKKQQKLCQCRCHHVGQPAATTQEEPIKSTEIAGDSGSVRAKAEQPTQPKALILATSKVIQH</sequence>
<evidence type="ECO:0000313" key="6">
    <source>
        <dbReference type="RefSeq" id="XP_023161296.1"/>
    </source>
</evidence>
<feature type="compositionally biased region" description="Low complexity" evidence="3">
    <location>
        <begin position="22"/>
        <end position="36"/>
    </location>
</feature>
<dbReference type="PANTHER" id="PTHR20835">
    <property type="entry name" value="E3 UBIQUITIN-PROTEIN LIGASE PPP1R11-RELATED"/>
    <property type="match status" value="1"/>
</dbReference>
<dbReference type="OMA" id="MCLDTER"/>
<dbReference type="GO" id="GO:0008157">
    <property type="term" value="F:protein phosphatase 1 binding"/>
    <property type="evidence" value="ECO:0007669"/>
    <property type="project" value="TreeGrafter"/>
</dbReference>
<evidence type="ECO:0000256" key="1">
    <source>
        <dbReference type="ARBA" id="ARBA00021994"/>
    </source>
</evidence>
<dbReference type="AlphaFoldDB" id="A0A6J1LDM1"/>
<dbReference type="RefSeq" id="XP_023161295.1">
    <property type="nucleotide sequence ID" value="XM_023305527.2"/>
</dbReference>
<evidence type="ECO:0000313" key="5">
    <source>
        <dbReference type="RefSeq" id="XP_023161295.1"/>
    </source>
</evidence>
<dbReference type="Pfam" id="PF07491">
    <property type="entry name" value="PPI_Ypi1"/>
    <property type="match status" value="1"/>
</dbReference>
<reference evidence="5 6" key="1">
    <citation type="submission" date="2025-04" db="UniProtKB">
        <authorList>
            <consortium name="RefSeq"/>
        </authorList>
    </citation>
    <scope>IDENTIFICATION</scope>
    <source>
        <strain evidence="5 6">15085-1641.00</strain>
        <tissue evidence="5 6">Whole body</tissue>
    </source>
</reference>
<dbReference type="Proteomes" id="UP000504633">
    <property type="component" value="Unplaced"/>
</dbReference>